<dbReference type="Pfam" id="PF01408">
    <property type="entry name" value="GFO_IDH_MocA"/>
    <property type="match status" value="1"/>
</dbReference>
<dbReference type="RefSeq" id="WP_275028939.1">
    <property type="nucleotide sequence ID" value="NZ_CP118615.1"/>
</dbReference>
<reference evidence="3 4" key="1">
    <citation type="submission" date="2023-02" db="EMBL/GenBank/DDBJ databases">
        <authorList>
            <person name="Mo P."/>
        </authorList>
    </citation>
    <scope>NUCLEOTIDE SEQUENCE [LARGE SCALE GENOMIC DNA]</scope>
    <source>
        <strain evidence="3 4">HUAS 3</strain>
    </source>
</reference>
<dbReference type="InterPro" id="IPR036291">
    <property type="entry name" value="NAD(P)-bd_dom_sf"/>
</dbReference>
<sequence>MTDRPVRAVVLGCGDIAATGHLPAVARSADVTLVGVLDSSAERRRAASAAYRVPELPDLAAAVRAGADVAVVATPPEVSPHLTMAAVAAGLDVLCEKPMAVDLGTAERVRTAVAATDRIVQIGFKNRFSPLVRALRRWVRAGRLGAPVVYTLGGFDERYDPADTVHTGRIAHFLAHGPSFVHEGAHFADYLAYVTGARPVDVRASGVRSRPDLPAENFVSALVRYDNGDLARLEIGWQFPVSPRGEFRALGPDGVVLLDRPGGVATLHTADGTEQVRLDRPWNDLCFDAQLAHFVDCVRRRATPETSVEAGLASLRLGLAVAEATATGAVVPG</sequence>
<dbReference type="PANTHER" id="PTHR43377:SF2">
    <property type="entry name" value="BINDING ROSSMANN FOLD OXIDOREDUCTASE, PUTATIVE (AFU_ORTHOLOGUE AFUA_4G00560)-RELATED"/>
    <property type="match status" value="1"/>
</dbReference>
<dbReference type="EMBL" id="CP118615">
    <property type="protein sequence ID" value="WDZ82654.1"/>
    <property type="molecule type" value="Genomic_DNA"/>
</dbReference>
<dbReference type="PANTHER" id="PTHR43377">
    <property type="entry name" value="BILIVERDIN REDUCTASE A"/>
    <property type="match status" value="1"/>
</dbReference>
<dbReference type="SUPFAM" id="SSF55347">
    <property type="entry name" value="Glyceraldehyde-3-phosphate dehydrogenase-like, C-terminal domain"/>
    <property type="match status" value="1"/>
</dbReference>
<name>A0ABY7ZI49_9ACTN</name>
<dbReference type="Proteomes" id="UP001219605">
    <property type="component" value="Chromosome"/>
</dbReference>
<dbReference type="InterPro" id="IPR051450">
    <property type="entry name" value="Gfo/Idh/MocA_Oxidoreductases"/>
</dbReference>
<keyword evidence="4" id="KW-1185">Reference proteome</keyword>
<evidence type="ECO:0000313" key="4">
    <source>
        <dbReference type="Proteomes" id="UP001219605"/>
    </source>
</evidence>
<proteinExistence type="predicted"/>
<feature type="domain" description="Gfo/Idh/MocA-like oxidoreductase N-terminal" evidence="1">
    <location>
        <begin position="7"/>
        <end position="124"/>
    </location>
</feature>
<evidence type="ECO:0000259" key="2">
    <source>
        <dbReference type="Pfam" id="PF22725"/>
    </source>
</evidence>
<evidence type="ECO:0000313" key="3">
    <source>
        <dbReference type="EMBL" id="WDZ82654.1"/>
    </source>
</evidence>
<gene>
    <name evidence="3" type="ORF">PVK37_19495</name>
</gene>
<protein>
    <submittedName>
        <fullName evidence="3">Gfo/Idh/MocA family oxidoreductase</fullName>
    </submittedName>
</protein>
<dbReference type="SUPFAM" id="SSF51735">
    <property type="entry name" value="NAD(P)-binding Rossmann-fold domains"/>
    <property type="match status" value="1"/>
</dbReference>
<dbReference type="InterPro" id="IPR055170">
    <property type="entry name" value="GFO_IDH_MocA-like_dom"/>
</dbReference>
<dbReference type="InterPro" id="IPR000683">
    <property type="entry name" value="Gfo/Idh/MocA-like_OxRdtase_N"/>
</dbReference>
<dbReference type="Pfam" id="PF22725">
    <property type="entry name" value="GFO_IDH_MocA_C3"/>
    <property type="match status" value="1"/>
</dbReference>
<organism evidence="3 4">
    <name type="scientific">Micromonospora cathayae</name>
    <dbReference type="NCBI Taxonomy" id="3028804"/>
    <lineage>
        <taxon>Bacteria</taxon>
        <taxon>Bacillati</taxon>
        <taxon>Actinomycetota</taxon>
        <taxon>Actinomycetes</taxon>
        <taxon>Micromonosporales</taxon>
        <taxon>Micromonosporaceae</taxon>
        <taxon>Micromonospora</taxon>
    </lineage>
</organism>
<evidence type="ECO:0000259" key="1">
    <source>
        <dbReference type="Pfam" id="PF01408"/>
    </source>
</evidence>
<dbReference type="Gene3D" id="3.40.50.720">
    <property type="entry name" value="NAD(P)-binding Rossmann-like Domain"/>
    <property type="match status" value="1"/>
</dbReference>
<dbReference type="Gene3D" id="3.30.360.10">
    <property type="entry name" value="Dihydrodipicolinate Reductase, domain 2"/>
    <property type="match status" value="1"/>
</dbReference>
<accession>A0ABY7ZI49</accession>
<feature type="domain" description="GFO/IDH/MocA-like oxidoreductase" evidence="2">
    <location>
        <begin position="132"/>
        <end position="255"/>
    </location>
</feature>